<dbReference type="EMBL" id="KV454426">
    <property type="protein sequence ID" value="ODQ82836.1"/>
    <property type="molecule type" value="Genomic_DNA"/>
</dbReference>
<dbReference type="GO" id="GO:0006397">
    <property type="term" value="P:mRNA processing"/>
    <property type="evidence" value="ECO:0007669"/>
    <property type="project" value="UniProtKB-KW"/>
</dbReference>
<accession>A0A1E3QYX3</accession>
<evidence type="ECO:0000259" key="17">
    <source>
        <dbReference type="Pfam" id="PF01416"/>
    </source>
</evidence>
<dbReference type="NCBIfam" id="TIGR00071">
    <property type="entry name" value="hisT_truA"/>
    <property type="match status" value="1"/>
</dbReference>
<dbReference type="GeneID" id="30145449"/>
<protein>
    <recommendedName>
        <fullName evidence="12">tRNA pseudouridine synthase 1</fullName>
    </recommendedName>
    <alternativeName>
        <fullName evidence="13">tRNA pseudouridylate synthase 1</fullName>
    </alternativeName>
    <alternativeName>
        <fullName evidence="14">tRNA-uridine isomerase 1</fullName>
    </alternativeName>
</protein>
<evidence type="ECO:0000256" key="16">
    <source>
        <dbReference type="PIRSR" id="PIRSR641708-2"/>
    </source>
</evidence>
<dbReference type="AlphaFoldDB" id="A0A1E3QYX3"/>
<dbReference type="PANTHER" id="PTHR11142">
    <property type="entry name" value="PSEUDOURIDYLATE SYNTHASE"/>
    <property type="match status" value="1"/>
</dbReference>
<dbReference type="GO" id="GO:0031119">
    <property type="term" value="P:tRNA pseudouridine synthesis"/>
    <property type="evidence" value="ECO:0007669"/>
    <property type="project" value="InterPro"/>
</dbReference>
<evidence type="ECO:0000256" key="4">
    <source>
        <dbReference type="ARBA" id="ARBA00004123"/>
    </source>
</evidence>
<evidence type="ECO:0000256" key="14">
    <source>
        <dbReference type="ARBA" id="ARBA00080858"/>
    </source>
</evidence>
<evidence type="ECO:0000313" key="19">
    <source>
        <dbReference type="Proteomes" id="UP000094336"/>
    </source>
</evidence>
<comment type="cofactor">
    <cofactor evidence="3">
        <name>Zn(2+)</name>
        <dbReference type="ChEBI" id="CHEBI:29105"/>
    </cofactor>
</comment>
<dbReference type="Gene3D" id="3.30.70.580">
    <property type="entry name" value="Pseudouridine synthase I, catalytic domain, N-terminal subdomain"/>
    <property type="match status" value="1"/>
</dbReference>
<evidence type="ECO:0000313" key="18">
    <source>
        <dbReference type="EMBL" id="ODQ82836.1"/>
    </source>
</evidence>
<evidence type="ECO:0000256" key="11">
    <source>
        <dbReference type="ARBA" id="ARBA00053072"/>
    </source>
</evidence>
<evidence type="ECO:0000256" key="7">
    <source>
        <dbReference type="ARBA" id="ARBA00022694"/>
    </source>
</evidence>
<evidence type="ECO:0000256" key="1">
    <source>
        <dbReference type="ARBA" id="ARBA00001166"/>
    </source>
</evidence>
<comment type="catalytic activity">
    <reaction evidence="1">
        <text>a uridine in mRNA = a pseudouridine in mRNA</text>
        <dbReference type="Rhea" id="RHEA:56644"/>
        <dbReference type="Rhea" id="RHEA-COMP:14658"/>
        <dbReference type="Rhea" id="RHEA-COMP:14659"/>
        <dbReference type="ChEBI" id="CHEBI:65314"/>
        <dbReference type="ChEBI" id="CHEBI:65315"/>
    </reaction>
</comment>
<dbReference type="InterPro" id="IPR020094">
    <property type="entry name" value="TruA/RsuA/RluB/E/F_N"/>
</dbReference>
<reference evidence="19" key="1">
    <citation type="submission" date="2016-05" db="EMBL/GenBank/DDBJ databases">
        <title>Comparative genomics of biotechnologically important yeasts.</title>
        <authorList>
            <consortium name="DOE Joint Genome Institute"/>
            <person name="Riley R."/>
            <person name="Haridas S."/>
            <person name="Wolfe K.H."/>
            <person name="Lopes M.R."/>
            <person name="Hittinger C.T."/>
            <person name="Goker M."/>
            <person name="Salamov A."/>
            <person name="Wisecaver J."/>
            <person name="Long T.M."/>
            <person name="Aerts A.L."/>
            <person name="Barry K."/>
            <person name="Choi C."/>
            <person name="Clum A."/>
            <person name="Coughlan A.Y."/>
            <person name="Deshpande S."/>
            <person name="Douglass A.P."/>
            <person name="Hanson S.J."/>
            <person name="Klenk H.-P."/>
            <person name="Labutti K."/>
            <person name="Lapidus A."/>
            <person name="Lindquist E."/>
            <person name="Lipzen A."/>
            <person name="Meier-Kolthoff J.P."/>
            <person name="Ohm R.A."/>
            <person name="Otillar R.P."/>
            <person name="Pangilinan J."/>
            <person name="Peng Y."/>
            <person name="Rokas A."/>
            <person name="Rosa C.A."/>
            <person name="Scheuner C."/>
            <person name="Sibirny A.A."/>
            <person name="Slot J.C."/>
            <person name="Stielow J.B."/>
            <person name="Sun H."/>
            <person name="Kurtzman C.P."/>
            <person name="Blackwell M."/>
            <person name="Grigoriev I.V."/>
            <person name="Jeffries T.W."/>
        </authorList>
    </citation>
    <scope>NUCLEOTIDE SEQUENCE [LARGE SCALE GENOMIC DNA]</scope>
    <source>
        <strain evidence="19">NRRL Y-12698</strain>
    </source>
</reference>
<dbReference type="Gene3D" id="3.30.70.660">
    <property type="entry name" value="Pseudouridine synthase I, catalytic domain, C-terminal subdomain"/>
    <property type="match status" value="1"/>
</dbReference>
<keyword evidence="19" id="KW-1185">Reference proteome</keyword>
<dbReference type="InterPro" id="IPR041708">
    <property type="entry name" value="PUS1/PUS2-like"/>
</dbReference>
<feature type="binding site" evidence="16">
    <location>
        <position position="184"/>
    </location>
    <ligand>
        <name>substrate</name>
    </ligand>
</feature>
<dbReference type="SUPFAM" id="SSF55120">
    <property type="entry name" value="Pseudouridine synthase"/>
    <property type="match status" value="1"/>
</dbReference>
<dbReference type="PANTHER" id="PTHR11142:SF4">
    <property type="entry name" value="PSEUDOURIDYLATE SYNTHASE 1 HOMOLOG"/>
    <property type="match status" value="1"/>
</dbReference>
<evidence type="ECO:0000256" key="8">
    <source>
        <dbReference type="ARBA" id="ARBA00023235"/>
    </source>
</evidence>
<dbReference type="Proteomes" id="UP000094336">
    <property type="component" value="Unassembled WGS sequence"/>
</dbReference>
<dbReference type="InterPro" id="IPR020103">
    <property type="entry name" value="PsdUridine_synth_cat_dom_sf"/>
</dbReference>
<dbReference type="GO" id="GO:0031120">
    <property type="term" value="P:snRNA pseudouridine synthesis"/>
    <property type="evidence" value="ECO:0007669"/>
    <property type="project" value="UniProtKB-ARBA"/>
</dbReference>
<evidence type="ECO:0000256" key="15">
    <source>
        <dbReference type="PIRSR" id="PIRSR641708-1"/>
    </source>
</evidence>
<evidence type="ECO:0000256" key="2">
    <source>
        <dbReference type="ARBA" id="ARBA00001832"/>
    </source>
</evidence>
<dbReference type="STRING" id="984486.A0A1E3QYX3"/>
<dbReference type="Pfam" id="PF01416">
    <property type="entry name" value="PseudoU_synth_1"/>
    <property type="match status" value="1"/>
</dbReference>
<dbReference type="InterPro" id="IPR020097">
    <property type="entry name" value="PsdUridine_synth_TruA_a/b_dom"/>
</dbReference>
<keyword evidence="9" id="KW-0539">Nucleus</keyword>
<dbReference type="CDD" id="cd02568">
    <property type="entry name" value="PseudoU_synth_PUS1_PUS2"/>
    <property type="match status" value="1"/>
</dbReference>
<dbReference type="OrthoDB" id="10256309at2759"/>
<dbReference type="RefSeq" id="XP_018988164.1">
    <property type="nucleotide sequence ID" value="XM_019127596.1"/>
</dbReference>
<comment type="catalytic activity">
    <reaction evidence="2">
        <text>uridine in snRNA = pseudouridine in snRNA</text>
        <dbReference type="Rhea" id="RHEA:51124"/>
        <dbReference type="Rhea" id="RHEA-COMP:12891"/>
        <dbReference type="Rhea" id="RHEA-COMP:12892"/>
        <dbReference type="ChEBI" id="CHEBI:65314"/>
        <dbReference type="ChEBI" id="CHEBI:65315"/>
    </reaction>
</comment>
<dbReference type="GO" id="GO:1990481">
    <property type="term" value="P:mRNA pseudouridine synthesis"/>
    <property type="evidence" value="ECO:0007669"/>
    <property type="project" value="TreeGrafter"/>
</dbReference>
<dbReference type="InterPro" id="IPR020095">
    <property type="entry name" value="PsdUridine_synth_TruA_C"/>
</dbReference>
<proteinExistence type="inferred from homology"/>
<dbReference type="GO" id="GO:0009982">
    <property type="term" value="F:pseudouridine synthase activity"/>
    <property type="evidence" value="ECO:0007669"/>
    <property type="project" value="InterPro"/>
</dbReference>
<evidence type="ECO:0000256" key="12">
    <source>
        <dbReference type="ARBA" id="ARBA00073968"/>
    </source>
</evidence>
<dbReference type="FunFam" id="3.30.70.580:FF:000002">
    <property type="entry name" value="tRNA pseudouridine synthase"/>
    <property type="match status" value="1"/>
</dbReference>
<dbReference type="GO" id="GO:0005634">
    <property type="term" value="C:nucleus"/>
    <property type="evidence" value="ECO:0007669"/>
    <property type="project" value="UniProtKB-SubCell"/>
</dbReference>
<evidence type="ECO:0000256" key="3">
    <source>
        <dbReference type="ARBA" id="ARBA00001947"/>
    </source>
</evidence>
<comment type="function">
    <text evidence="11">Formation of pseudouridine at positions 27 and 28 in the anticodon stem and loop of transfer RNAs; at positions 34 and 36 of intron-containing precursor tRNA(Ile) and at position 35 in the intron-containing tRNA(Tyr). Catalyzes pseudouridylation at position 44 in U2 snRNA. Also catalyzes pseudouridylation of mRNAs.</text>
</comment>
<evidence type="ECO:0000256" key="10">
    <source>
        <dbReference type="ARBA" id="ARBA00036943"/>
    </source>
</evidence>
<sequence length="494" mass="55709">MLQRLKPPMLRLIKWLRPTRERVSASTVATERSGTSLRKRSAKPCRVYTPRMDADGNPIARTEERKPKKKVACLIGYCGTGYQGMQLNPGCKTIEGELFGAFVKAGAISQDNADDLKKSGFMRAARTDKGVHAAGNVISLKMIIEDPELLSKVNEELPEQIKVWGIERTNKSFDCRKMCSSRVYEYLIPSYAFLPPKPTSRLGQLIEEGKMEFPGSTREDPVGYQWWSDLSDAVAAAGVTAADLAAIQEHAGENPMGENGLTEVGALAKKVRGIENGARRAFRIDADKLNLFRTALQNFVGPHNFHNYTLGKHFKDPSANRYMKSLSVSEPFVIDGTEWLSVKIHGQSFMLHQIRKMISMSSMVVRTGCPLDRITEAFEQAKINIPKAPALGLLLEQPVYEAYNAKLETFGYEPITFERHAKEMDAFKMKYIYDKIYNEEVKENVFWAFYNFIDHYVSEDDTFAFFTAKGINKDQKVNVKEIVIPNESNANIEE</sequence>
<comment type="similarity">
    <text evidence="5">Belongs to the tRNA pseudouridine synthase TruA family.</text>
</comment>
<feature type="active site" description="Nucleophile" evidence="15">
    <location>
        <position position="128"/>
    </location>
</feature>
<evidence type="ECO:0000256" key="5">
    <source>
        <dbReference type="ARBA" id="ARBA00009375"/>
    </source>
</evidence>
<dbReference type="FunFam" id="3.30.70.660:FF:000002">
    <property type="entry name" value="tRNA pseudouridine synthase"/>
    <property type="match status" value="1"/>
</dbReference>
<comment type="catalytic activity">
    <reaction evidence="10">
        <text>a uridine in tRNA = a pseudouridine in tRNA</text>
        <dbReference type="Rhea" id="RHEA:54572"/>
        <dbReference type="Rhea" id="RHEA-COMP:13339"/>
        <dbReference type="Rhea" id="RHEA-COMP:13934"/>
        <dbReference type="ChEBI" id="CHEBI:65314"/>
        <dbReference type="ChEBI" id="CHEBI:65315"/>
    </reaction>
</comment>
<keyword evidence="6" id="KW-0507">mRNA processing</keyword>
<keyword evidence="8" id="KW-0413">Isomerase</keyword>
<name>A0A1E3QYX3_9ASCO</name>
<dbReference type="InterPro" id="IPR001406">
    <property type="entry name" value="PsdUridine_synth_TruA"/>
</dbReference>
<comment type="subcellular location">
    <subcellularLocation>
        <location evidence="4">Nucleus</location>
    </subcellularLocation>
</comment>
<feature type="domain" description="Pseudouridine synthase I TruA alpha/beta" evidence="17">
    <location>
        <begin position="295"/>
        <end position="400"/>
    </location>
</feature>
<organism evidence="18 19">
    <name type="scientific">Babjeviella inositovora NRRL Y-12698</name>
    <dbReference type="NCBI Taxonomy" id="984486"/>
    <lineage>
        <taxon>Eukaryota</taxon>
        <taxon>Fungi</taxon>
        <taxon>Dikarya</taxon>
        <taxon>Ascomycota</taxon>
        <taxon>Saccharomycotina</taxon>
        <taxon>Pichiomycetes</taxon>
        <taxon>Serinales incertae sedis</taxon>
        <taxon>Babjeviella</taxon>
    </lineage>
</organism>
<evidence type="ECO:0000256" key="9">
    <source>
        <dbReference type="ARBA" id="ARBA00023242"/>
    </source>
</evidence>
<evidence type="ECO:0000256" key="13">
    <source>
        <dbReference type="ARBA" id="ARBA00079072"/>
    </source>
</evidence>
<dbReference type="GO" id="GO:0003723">
    <property type="term" value="F:RNA binding"/>
    <property type="evidence" value="ECO:0007669"/>
    <property type="project" value="InterPro"/>
</dbReference>
<gene>
    <name evidence="18" type="ORF">BABINDRAFT_159335</name>
</gene>
<evidence type="ECO:0000256" key="6">
    <source>
        <dbReference type="ARBA" id="ARBA00022664"/>
    </source>
</evidence>
<keyword evidence="7" id="KW-0819">tRNA processing</keyword>